<evidence type="ECO:0000313" key="2">
    <source>
        <dbReference type="Proteomes" id="UP000249061"/>
    </source>
</evidence>
<comment type="caution">
    <text evidence="1">The sequence shown here is derived from an EMBL/GenBank/DDBJ whole genome shotgun (WGS) entry which is preliminary data.</text>
</comment>
<dbReference type="EMBL" id="QFQP01000014">
    <property type="protein sequence ID" value="PZR11507.1"/>
    <property type="molecule type" value="Genomic_DNA"/>
</dbReference>
<name>A0A2W5TC48_9BACT</name>
<accession>A0A2W5TC48</accession>
<dbReference type="AlphaFoldDB" id="A0A2W5TC48"/>
<dbReference type="Proteomes" id="UP000249061">
    <property type="component" value="Unassembled WGS sequence"/>
</dbReference>
<gene>
    <name evidence="1" type="ORF">DI536_17945</name>
</gene>
<proteinExistence type="predicted"/>
<evidence type="ECO:0000313" key="1">
    <source>
        <dbReference type="EMBL" id="PZR11507.1"/>
    </source>
</evidence>
<sequence>MRTFALLLLLLAGCSREPRWKLVATHEADGWKLDVPTGYAPYVGNEAMLQKLSPDFVPVGVPDAETRFRSFFVLMSVGAKCGVVFSRIEDEGLCDRHAAERAASQRVKLRNGEWFQITTGLADGGEVRSWKRCEFDVEWMATNVVLPECMAEADAREPELVTSIGSAQLTRP</sequence>
<organism evidence="1 2">
    <name type="scientific">Archangium gephyra</name>
    <dbReference type="NCBI Taxonomy" id="48"/>
    <lineage>
        <taxon>Bacteria</taxon>
        <taxon>Pseudomonadati</taxon>
        <taxon>Myxococcota</taxon>
        <taxon>Myxococcia</taxon>
        <taxon>Myxococcales</taxon>
        <taxon>Cystobacterineae</taxon>
        <taxon>Archangiaceae</taxon>
        <taxon>Archangium</taxon>
    </lineage>
</organism>
<protein>
    <submittedName>
        <fullName evidence="1">Uncharacterized protein</fullName>
    </submittedName>
</protein>
<reference evidence="1 2" key="1">
    <citation type="submission" date="2017-08" db="EMBL/GenBank/DDBJ databases">
        <title>Infants hospitalized years apart are colonized by the same room-sourced microbial strains.</title>
        <authorList>
            <person name="Brooks B."/>
            <person name="Olm M.R."/>
            <person name="Firek B.A."/>
            <person name="Baker R."/>
            <person name="Thomas B.C."/>
            <person name="Morowitz M.J."/>
            <person name="Banfield J.F."/>
        </authorList>
    </citation>
    <scope>NUCLEOTIDE SEQUENCE [LARGE SCALE GENOMIC DNA]</scope>
    <source>
        <strain evidence="1">S2_003_000_R2_14</strain>
    </source>
</reference>